<name>A0A653BRT3_CALMS</name>
<reference evidence="2 3" key="1">
    <citation type="submission" date="2019-01" db="EMBL/GenBank/DDBJ databases">
        <authorList>
            <person name="Sayadi A."/>
        </authorList>
    </citation>
    <scope>NUCLEOTIDE SEQUENCE [LARGE SCALE GENOMIC DNA]</scope>
</reference>
<keyword evidence="1" id="KW-0812">Transmembrane</keyword>
<keyword evidence="1" id="KW-0472">Membrane</keyword>
<keyword evidence="3" id="KW-1185">Reference proteome</keyword>
<evidence type="ECO:0000313" key="2">
    <source>
        <dbReference type="EMBL" id="VEN38318.1"/>
    </source>
</evidence>
<proteinExistence type="predicted"/>
<protein>
    <submittedName>
        <fullName evidence="2">Uncharacterized protein</fullName>
    </submittedName>
</protein>
<sequence>MENLITQMVKFLSSTVVVHIYSFPNFSIETFLASIVCVVHVLLIHEVNSLYRRTNAKAAAKLRLRHASIKAGSIRRKIIQDSDSTIPTNSLARQLSTMLMK</sequence>
<keyword evidence="1" id="KW-1133">Transmembrane helix</keyword>
<evidence type="ECO:0000313" key="3">
    <source>
        <dbReference type="Proteomes" id="UP000410492"/>
    </source>
</evidence>
<dbReference type="EMBL" id="CAACVG010004338">
    <property type="protein sequence ID" value="VEN38318.1"/>
    <property type="molecule type" value="Genomic_DNA"/>
</dbReference>
<dbReference type="OrthoDB" id="6717296at2759"/>
<gene>
    <name evidence="2" type="ORF">CALMAC_LOCUS3250</name>
</gene>
<accession>A0A653BRT3</accession>
<dbReference type="Proteomes" id="UP000410492">
    <property type="component" value="Unassembled WGS sequence"/>
</dbReference>
<feature type="transmembrane region" description="Helical" evidence="1">
    <location>
        <begin position="20"/>
        <end position="43"/>
    </location>
</feature>
<dbReference type="AlphaFoldDB" id="A0A653BRT3"/>
<organism evidence="2 3">
    <name type="scientific">Callosobruchus maculatus</name>
    <name type="common">Southern cowpea weevil</name>
    <name type="synonym">Pulse bruchid</name>
    <dbReference type="NCBI Taxonomy" id="64391"/>
    <lineage>
        <taxon>Eukaryota</taxon>
        <taxon>Metazoa</taxon>
        <taxon>Ecdysozoa</taxon>
        <taxon>Arthropoda</taxon>
        <taxon>Hexapoda</taxon>
        <taxon>Insecta</taxon>
        <taxon>Pterygota</taxon>
        <taxon>Neoptera</taxon>
        <taxon>Endopterygota</taxon>
        <taxon>Coleoptera</taxon>
        <taxon>Polyphaga</taxon>
        <taxon>Cucujiformia</taxon>
        <taxon>Chrysomeloidea</taxon>
        <taxon>Chrysomelidae</taxon>
        <taxon>Bruchinae</taxon>
        <taxon>Bruchini</taxon>
        <taxon>Callosobruchus</taxon>
    </lineage>
</organism>
<evidence type="ECO:0000256" key="1">
    <source>
        <dbReference type="SAM" id="Phobius"/>
    </source>
</evidence>